<dbReference type="AlphaFoldDB" id="D8LJ05"/>
<gene>
    <name evidence="2" type="ORF">Esi_0023_0158</name>
</gene>
<evidence type="ECO:0000313" key="2">
    <source>
        <dbReference type="EMBL" id="CBN76889.1"/>
    </source>
</evidence>
<name>D8LJ05_ECTSI</name>
<evidence type="ECO:0000313" key="3">
    <source>
        <dbReference type="Proteomes" id="UP000002630"/>
    </source>
</evidence>
<reference evidence="2 3" key="1">
    <citation type="journal article" date="2010" name="Nature">
        <title>The Ectocarpus genome and the independent evolution of multicellularity in brown algae.</title>
        <authorList>
            <person name="Cock J.M."/>
            <person name="Sterck L."/>
            <person name="Rouze P."/>
            <person name="Scornet D."/>
            <person name="Allen A.E."/>
            <person name="Amoutzias G."/>
            <person name="Anthouard V."/>
            <person name="Artiguenave F."/>
            <person name="Aury J.M."/>
            <person name="Badger J.H."/>
            <person name="Beszteri B."/>
            <person name="Billiau K."/>
            <person name="Bonnet E."/>
            <person name="Bothwell J.H."/>
            <person name="Bowler C."/>
            <person name="Boyen C."/>
            <person name="Brownlee C."/>
            <person name="Carrano C.J."/>
            <person name="Charrier B."/>
            <person name="Cho G.Y."/>
            <person name="Coelho S.M."/>
            <person name="Collen J."/>
            <person name="Corre E."/>
            <person name="Da Silva C."/>
            <person name="Delage L."/>
            <person name="Delaroque N."/>
            <person name="Dittami S.M."/>
            <person name="Doulbeau S."/>
            <person name="Elias M."/>
            <person name="Farnham G."/>
            <person name="Gachon C.M."/>
            <person name="Gschloessl B."/>
            <person name="Heesch S."/>
            <person name="Jabbari K."/>
            <person name="Jubin C."/>
            <person name="Kawai H."/>
            <person name="Kimura K."/>
            <person name="Kloareg B."/>
            <person name="Kupper F.C."/>
            <person name="Lang D."/>
            <person name="Le Bail A."/>
            <person name="Leblanc C."/>
            <person name="Lerouge P."/>
            <person name="Lohr M."/>
            <person name="Lopez P.J."/>
            <person name="Martens C."/>
            <person name="Maumus F."/>
            <person name="Michel G."/>
            <person name="Miranda-Saavedra D."/>
            <person name="Morales J."/>
            <person name="Moreau H."/>
            <person name="Motomura T."/>
            <person name="Nagasato C."/>
            <person name="Napoli C.A."/>
            <person name="Nelson D.R."/>
            <person name="Nyvall-Collen P."/>
            <person name="Peters A.F."/>
            <person name="Pommier C."/>
            <person name="Potin P."/>
            <person name="Poulain J."/>
            <person name="Quesneville H."/>
            <person name="Read B."/>
            <person name="Rensing S.A."/>
            <person name="Ritter A."/>
            <person name="Rousvoal S."/>
            <person name="Samanta M."/>
            <person name="Samson G."/>
            <person name="Schroeder D.C."/>
            <person name="Segurens B."/>
            <person name="Strittmatter M."/>
            <person name="Tonon T."/>
            <person name="Tregear J.W."/>
            <person name="Valentin K."/>
            <person name="von Dassow P."/>
            <person name="Yamagishi T."/>
            <person name="Van de Peer Y."/>
            <person name="Wincker P."/>
        </authorList>
    </citation>
    <scope>NUCLEOTIDE SEQUENCE [LARGE SCALE GENOMIC DNA]</scope>
    <source>
        <strain evidence="3">Ec32 / CCAP1310/4</strain>
    </source>
</reference>
<organism evidence="2 3">
    <name type="scientific">Ectocarpus siliculosus</name>
    <name type="common">Brown alga</name>
    <name type="synonym">Conferva siliculosa</name>
    <dbReference type="NCBI Taxonomy" id="2880"/>
    <lineage>
        <taxon>Eukaryota</taxon>
        <taxon>Sar</taxon>
        <taxon>Stramenopiles</taxon>
        <taxon>Ochrophyta</taxon>
        <taxon>PX clade</taxon>
        <taxon>Phaeophyceae</taxon>
        <taxon>Ectocarpales</taxon>
        <taxon>Ectocarpaceae</taxon>
        <taxon>Ectocarpus</taxon>
    </lineage>
</organism>
<dbReference type="InParanoid" id="D8LJ05"/>
<sequence length="149" mass="15603">MFQQQAALLEDTKCAKVAEACPEGSTSLLVKRKWFDPRGGCAIGSCVHLETGDGGAGGAPDTASTAAQAEGSDDENTGTPEAPGDDVAMKAIAEKLAALSQQHPVGSVKKALATMREQQAKATERRGTSRSEFCASSSYVSLRRVRVFQ</sequence>
<dbReference type="EMBL" id="FN649733">
    <property type="protein sequence ID" value="CBN76889.1"/>
    <property type="molecule type" value="Genomic_DNA"/>
</dbReference>
<dbReference type="EMBL" id="FN648409">
    <property type="protein sequence ID" value="CBN76889.1"/>
    <property type="molecule type" value="Genomic_DNA"/>
</dbReference>
<accession>D8LJ05</accession>
<protein>
    <submittedName>
        <fullName evidence="2">Uncharacterized protein</fullName>
    </submittedName>
</protein>
<dbReference type="Proteomes" id="UP000002630">
    <property type="component" value="Linkage Group LG08"/>
</dbReference>
<proteinExistence type="predicted"/>
<keyword evidence="3" id="KW-1185">Reference proteome</keyword>
<evidence type="ECO:0000256" key="1">
    <source>
        <dbReference type="SAM" id="MobiDB-lite"/>
    </source>
</evidence>
<feature type="region of interest" description="Disordered" evidence="1">
    <location>
        <begin position="52"/>
        <end position="85"/>
    </location>
</feature>
<dbReference type="OrthoDB" id="10411594at2759"/>